<organism evidence="1 2">
    <name type="scientific">Catharanthus roseus</name>
    <name type="common">Madagascar periwinkle</name>
    <name type="synonym">Vinca rosea</name>
    <dbReference type="NCBI Taxonomy" id="4058"/>
    <lineage>
        <taxon>Eukaryota</taxon>
        <taxon>Viridiplantae</taxon>
        <taxon>Streptophyta</taxon>
        <taxon>Embryophyta</taxon>
        <taxon>Tracheophyta</taxon>
        <taxon>Spermatophyta</taxon>
        <taxon>Magnoliopsida</taxon>
        <taxon>eudicotyledons</taxon>
        <taxon>Gunneridae</taxon>
        <taxon>Pentapetalae</taxon>
        <taxon>asterids</taxon>
        <taxon>lamiids</taxon>
        <taxon>Gentianales</taxon>
        <taxon>Apocynaceae</taxon>
        <taxon>Rauvolfioideae</taxon>
        <taxon>Vinceae</taxon>
        <taxon>Catharanthinae</taxon>
        <taxon>Catharanthus</taxon>
    </lineage>
</organism>
<name>A0ACC0AE09_CATRO</name>
<protein>
    <submittedName>
        <fullName evidence="1">Uncharacterized protein</fullName>
    </submittedName>
</protein>
<dbReference type="EMBL" id="CM044706">
    <property type="protein sequence ID" value="KAI5659187.1"/>
    <property type="molecule type" value="Genomic_DNA"/>
</dbReference>
<sequence length="229" mass="25382">MVPDAVDTHLDLHRIQLRGNDNTFWVTQHAIHVDVWNQWRVRVRDGPVVEYVEALSYPSDEYIRWYRSITRVYIGNPANRDTRTHGYQPAGVDRRMMEHVDPHPAVVERGEGSSGGQHYIDPFDSPHLDMPSCSLGLTPDPESLPSGSGTLQIPPAPSSGFIAFQSLNPLAYGFGRFSAPPPPDIAGVSTPHQPISQASSSDEEEGQNALGRGHRVGKKTVRFTPSEWP</sequence>
<keyword evidence="2" id="KW-1185">Reference proteome</keyword>
<reference evidence="2" key="1">
    <citation type="journal article" date="2023" name="Nat. Plants">
        <title>Single-cell RNA sequencing provides a high-resolution roadmap for understanding the multicellular compartmentation of specialized metabolism.</title>
        <authorList>
            <person name="Sun S."/>
            <person name="Shen X."/>
            <person name="Li Y."/>
            <person name="Li Y."/>
            <person name="Wang S."/>
            <person name="Li R."/>
            <person name="Zhang H."/>
            <person name="Shen G."/>
            <person name="Guo B."/>
            <person name="Wei J."/>
            <person name="Xu J."/>
            <person name="St-Pierre B."/>
            <person name="Chen S."/>
            <person name="Sun C."/>
        </authorList>
    </citation>
    <scope>NUCLEOTIDE SEQUENCE [LARGE SCALE GENOMIC DNA]</scope>
</reference>
<accession>A0ACC0AE09</accession>
<gene>
    <name evidence="1" type="ORF">M9H77_27980</name>
</gene>
<comment type="caution">
    <text evidence="1">The sequence shown here is derived from an EMBL/GenBank/DDBJ whole genome shotgun (WGS) entry which is preliminary data.</text>
</comment>
<dbReference type="Proteomes" id="UP001060085">
    <property type="component" value="Linkage Group LG06"/>
</dbReference>
<proteinExistence type="predicted"/>
<evidence type="ECO:0000313" key="1">
    <source>
        <dbReference type="EMBL" id="KAI5659187.1"/>
    </source>
</evidence>
<evidence type="ECO:0000313" key="2">
    <source>
        <dbReference type="Proteomes" id="UP001060085"/>
    </source>
</evidence>